<dbReference type="InterPro" id="IPR019051">
    <property type="entry name" value="Trp_biosyn_TM_oprn/chp"/>
</dbReference>
<evidence type="ECO:0000313" key="3">
    <source>
        <dbReference type="EMBL" id="WPR88066.1"/>
    </source>
</evidence>
<reference evidence="3 4" key="1">
    <citation type="submission" date="2023-11" db="EMBL/GenBank/DDBJ databases">
        <title>Genome sequence of Microbacterium rhizosphaerae KACC 19337.</title>
        <authorList>
            <person name="Choi H."/>
            <person name="Kim S."/>
            <person name="Kim Y."/>
            <person name="Kwon S.-W."/>
            <person name="Heo J."/>
        </authorList>
    </citation>
    <scope>NUCLEOTIDE SEQUENCE [LARGE SCALE GENOMIC DNA]</scope>
    <source>
        <strain evidence="3 4">KACC 19337</strain>
    </source>
</reference>
<gene>
    <name evidence="3" type="ORF">SM116_09735</name>
</gene>
<dbReference type="EMBL" id="CP139368">
    <property type="protein sequence ID" value="WPR88066.1"/>
    <property type="molecule type" value="Genomic_DNA"/>
</dbReference>
<keyword evidence="2" id="KW-1133">Transmembrane helix</keyword>
<feature type="region of interest" description="Disordered" evidence="1">
    <location>
        <begin position="173"/>
        <end position="200"/>
    </location>
</feature>
<feature type="transmembrane region" description="Helical" evidence="2">
    <location>
        <begin position="76"/>
        <end position="97"/>
    </location>
</feature>
<keyword evidence="2" id="KW-0812">Transmembrane</keyword>
<feature type="transmembrane region" description="Helical" evidence="2">
    <location>
        <begin position="131"/>
        <end position="154"/>
    </location>
</feature>
<accession>A0ABZ0SLI8</accession>
<keyword evidence="2" id="KW-0472">Membrane</keyword>
<dbReference type="RefSeq" id="WP_320940788.1">
    <property type="nucleotide sequence ID" value="NZ_BAABEU010000010.1"/>
</dbReference>
<dbReference type="Proteomes" id="UP001323798">
    <property type="component" value="Chromosome"/>
</dbReference>
<sequence>MRARARLISVVLMLIAGAVGVISSTQTWLTVTVDVGSSHDLPVPGASAMPILAPLSLAVMALGLALSIVGRVLRYIFGALSLVIAAILLWQTAVIVFTRPVSSVQAVVTKATGIAGLGPIGQLVEKITGTAWPAITLLAWIVLAVGGILTLVTARDWGTGGRRYRADAAPHAAASGPLDAIDSWDDLSRGQDPTAGEQPR</sequence>
<feature type="transmembrane region" description="Helical" evidence="2">
    <location>
        <begin position="47"/>
        <end position="69"/>
    </location>
</feature>
<organism evidence="3 4">
    <name type="scientific">Microbacterium rhizosphaerae</name>
    <dbReference type="NCBI Taxonomy" id="1678237"/>
    <lineage>
        <taxon>Bacteria</taxon>
        <taxon>Bacillati</taxon>
        <taxon>Actinomycetota</taxon>
        <taxon>Actinomycetes</taxon>
        <taxon>Micrococcales</taxon>
        <taxon>Microbacteriaceae</taxon>
        <taxon>Microbacterium</taxon>
    </lineage>
</organism>
<keyword evidence="4" id="KW-1185">Reference proteome</keyword>
<evidence type="ECO:0000256" key="2">
    <source>
        <dbReference type="SAM" id="Phobius"/>
    </source>
</evidence>
<dbReference type="Pfam" id="PF09534">
    <property type="entry name" value="Trp_oprn_chp"/>
    <property type="match status" value="1"/>
</dbReference>
<protein>
    <submittedName>
        <fullName evidence="3">Trp biosynthesis-associated membrane protein</fullName>
    </submittedName>
</protein>
<name>A0ABZ0SLI8_9MICO</name>
<proteinExistence type="predicted"/>
<evidence type="ECO:0000256" key="1">
    <source>
        <dbReference type="SAM" id="MobiDB-lite"/>
    </source>
</evidence>
<evidence type="ECO:0000313" key="4">
    <source>
        <dbReference type="Proteomes" id="UP001323798"/>
    </source>
</evidence>